<proteinExistence type="predicted"/>
<feature type="transmembrane region" description="Helical" evidence="1">
    <location>
        <begin position="227"/>
        <end position="248"/>
    </location>
</feature>
<feature type="transmembrane region" description="Helical" evidence="1">
    <location>
        <begin position="24"/>
        <end position="50"/>
    </location>
</feature>
<dbReference type="AlphaFoldDB" id="A0A7R9BIM2"/>
<protein>
    <submittedName>
        <fullName evidence="2">Uncharacterized protein</fullName>
    </submittedName>
</protein>
<accession>A0A7R9BIM2</accession>
<evidence type="ECO:0000256" key="1">
    <source>
        <dbReference type="SAM" id="Phobius"/>
    </source>
</evidence>
<name>A0A7R9BIM2_9CRUS</name>
<feature type="transmembrane region" description="Helical" evidence="1">
    <location>
        <begin position="178"/>
        <end position="201"/>
    </location>
</feature>
<evidence type="ECO:0000313" key="2">
    <source>
        <dbReference type="EMBL" id="CAD7274470.1"/>
    </source>
</evidence>
<dbReference type="EMBL" id="CAJPEX010000254">
    <property type="protein sequence ID" value="CAG0914622.1"/>
    <property type="molecule type" value="Genomic_DNA"/>
</dbReference>
<keyword evidence="1" id="KW-0472">Membrane</keyword>
<keyword evidence="1" id="KW-0812">Transmembrane</keyword>
<keyword evidence="3" id="KW-1185">Reference proteome</keyword>
<feature type="transmembrane region" description="Helical" evidence="1">
    <location>
        <begin position="147"/>
        <end position="166"/>
    </location>
</feature>
<evidence type="ECO:0000313" key="3">
    <source>
        <dbReference type="Proteomes" id="UP000678499"/>
    </source>
</evidence>
<organism evidence="2">
    <name type="scientific">Notodromas monacha</name>
    <dbReference type="NCBI Taxonomy" id="399045"/>
    <lineage>
        <taxon>Eukaryota</taxon>
        <taxon>Metazoa</taxon>
        <taxon>Ecdysozoa</taxon>
        <taxon>Arthropoda</taxon>
        <taxon>Crustacea</taxon>
        <taxon>Oligostraca</taxon>
        <taxon>Ostracoda</taxon>
        <taxon>Podocopa</taxon>
        <taxon>Podocopida</taxon>
        <taxon>Cypridocopina</taxon>
        <taxon>Cypridoidea</taxon>
        <taxon>Cyprididae</taxon>
        <taxon>Notodromas</taxon>
    </lineage>
</organism>
<sequence>MASASSSCSGSCLTMLTAGCETRAWAISVGVVDIAAVLPVTCIAMVLGLMNHQQGRDVDDSIIINNSNNNNNDELHHHQQHLAFAAAAAAGGEANDSYSIDNNYNGKYEDDLKNHHQHQVMAPSSTSSAWRRARLVSFMSTQVDTSVGYWSILRFLTVSLCAYLVVQGTRRSQAWMLNVWMVNAGLNFLVTLFAVTAYAILEGSIMDNQLESLSSVNNNNNNNTACVLALLVIAAIGCAQFPIVYTAYKRAKRLAKTATQLTPHHQATIAYDRLA</sequence>
<reference evidence="2" key="1">
    <citation type="submission" date="2020-11" db="EMBL/GenBank/DDBJ databases">
        <authorList>
            <person name="Tran Van P."/>
        </authorList>
    </citation>
    <scope>NUCLEOTIDE SEQUENCE</scope>
</reference>
<dbReference type="EMBL" id="OA882291">
    <property type="protein sequence ID" value="CAD7274470.1"/>
    <property type="molecule type" value="Genomic_DNA"/>
</dbReference>
<dbReference type="Proteomes" id="UP000678499">
    <property type="component" value="Unassembled WGS sequence"/>
</dbReference>
<gene>
    <name evidence="2" type="ORF">NMOB1V02_LOCUS2301</name>
</gene>
<keyword evidence="1" id="KW-1133">Transmembrane helix</keyword>